<reference evidence="1 2" key="1">
    <citation type="journal article" date="2021" name="Elife">
        <title>Chloroplast acquisition without the gene transfer in kleptoplastic sea slugs, Plakobranchus ocellatus.</title>
        <authorList>
            <person name="Maeda T."/>
            <person name="Takahashi S."/>
            <person name="Yoshida T."/>
            <person name="Shimamura S."/>
            <person name="Takaki Y."/>
            <person name="Nagai Y."/>
            <person name="Toyoda A."/>
            <person name="Suzuki Y."/>
            <person name="Arimoto A."/>
            <person name="Ishii H."/>
            <person name="Satoh N."/>
            <person name="Nishiyama T."/>
            <person name="Hasebe M."/>
            <person name="Maruyama T."/>
            <person name="Minagawa J."/>
            <person name="Obokata J."/>
            <person name="Shigenobu S."/>
        </authorList>
    </citation>
    <scope>NUCLEOTIDE SEQUENCE [LARGE SCALE GENOMIC DNA]</scope>
</reference>
<protein>
    <recommendedName>
        <fullName evidence="3">Secreted protein</fullName>
    </recommendedName>
</protein>
<keyword evidence="2" id="KW-1185">Reference proteome</keyword>
<proteinExistence type="predicted"/>
<gene>
    <name evidence="1" type="ORF">ElyMa_004696700</name>
</gene>
<evidence type="ECO:0000313" key="1">
    <source>
        <dbReference type="EMBL" id="GFS06021.1"/>
    </source>
</evidence>
<organism evidence="1 2">
    <name type="scientific">Elysia marginata</name>
    <dbReference type="NCBI Taxonomy" id="1093978"/>
    <lineage>
        <taxon>Eukaryota</taxon>
        <taxon>Metazoa</taxon>
        <taxon>Spiralia</taxon>
        <taxon>Lophotrochozoa</taxon>
        <taxon>Mollusca</taxon>
        <taxon>Gastropoda</taxon>
        <taxon>Heterobranchia</taxon>
        <taxon>Euthyneura</taxon>
        <taxon>Panpulmonata</taxon>
        <taxon>Sacoglossa</taxon>
        <taxon>Placobranchoidea</taxon>
        <taxon>Plakobranchidae</taxon>
        <taxon>Elysia</taxon>
    </lineage>
</organism>
<dbReference type="Proteomes" id="UP000762676">
    <property type="component" value="Unassembled WGS sequence"/>
</dbReference>
<evidence type="ECO:0008006" key="3">
    <source>
        <dbReference type="Google" id="ProtNLM"/>
    </source>
</evidence>
<name>A0AAV4IBH0_9GAST</name>
<sequence length="97" mass="10850">MPSQSCTRLAQATSITLSMNGKTRNTKSADSTRNKTLCVQRPPFTCVGTTPKWWRRVFLYLLMVSVHNSYAVAKDNSRVFARTSWSAPGSTHRGLDL</sequence>
<accession>A0AAV4IBH0</accession>
<comment type="caution">
    <text evidence="1">The sequence shown here is derived from an EMBL/GenBank/DDBJ whole genome shotgun (WGS) entry which is preliminary data.</text>
</comment>
<dbReference type="AlphaFoldDB" id="A0AAV4IBH0"/>
<dbReference type="EMBL" id="BMAT01009417">
    <property type="protein sequence ID" value="GFS06021.1"/>
    <property type="molecule type" value="Genomic_DNA"/>
</dbReference>
<evidence type="ECO:0000313" key="2">
    <source>
        <dbReference type="Proteomes" id="UP000762676"/>
    </source>
</evidence>